<comment type="caution">
    <text evidence="1">The sequence shown here is derived from an EMBL/GenBank/DDBJ whole genome shotgun (WGS) entry which is preliminary data.</text>
</comment>
<dbReference type="AlphaFoldDB" id="A0A401Q0I6"/>
<dbReference type="EMBL" id="BFAA01013228">
    <property type="protein sequence ID" value="GCB78929.1"/>
    <property type="molecule type" value="Genomic_DNA"/>
</dbReference>
<accession>A0A401Q0I6</accession>
<protein>
    <submittedName>
        <fullName evidence="1">Uncharacterized protein</fullName>
    </submittedName>
</protein>
<evidence type="ECO:0000313" key="2">
    <source>
        <dbReference type="Proteomes" id="UP000288216"/>
    </source>
</evidence>
<name>A0A401Q0I6_SCYTO</name>
<reference evidence="1 2" key="1">
    <citation type="journal article" date="2018" name="Nat. Ecol. Evol.">
        <title>Shark genomes provide insights into elasmobranch evolution and the origin of vertebrates.</title>
        <authorList>
            <person name="Hara Y"/>
            <person name="Yamaguchi K"/>
            <person name="Onimaru K"/>
            <person name="Kadota M"/>
            <person name="Koyanagi M"/>
            <person name="Keeley SD"/>
            <person name="Tatsumi K"/>
            <person name="Tanaka K"/>
            <person name="Motone F"/>
            <person name="Kageyama Y"/>
            <person name="Nozu R"/>
            <person name="Adachi N"/>
            <person name="Nishimura O"/>
            <person name="Nakagawa R"/>
            <person name="Tanegashima C"/>
            <person name="Kiyatake I"/>
            <person name="Matsumoto R"/>
            <person name="Murakumo K"/>
            <person name="Nishida K"/>
            <person name="Terakita A"/>
            <person name="Kuratani S"/>
            <person name="Sato K"/>
            <person name="Hyodo S Kuraku.S."/>
        </authorList>
    </citation>
    <scope>NUCLEOTIDE SEQUENCE [LARGE SCALE GENOMIC DNA]</scope>
</reference>
<organism evidence="1 2">
    <name type="scientific">Scyliorhinus torazame</name>
    <name type="common">Cloudy catshark</name>
    <name type="synonym">Catulus torazame</name>
    <dbReference type="NCBI Taxonomy" id="75743"/>
    <lineage>
        <taxon>Eukaryota</taxon>
        <taxon>Metazoa</taxon>
        <taxon>Chordata</taxon>
        <taxon>Craniata</taxon>
        <taxon>Vertebrata</taxon>
        <taxon>Chondrichthyes</taxon>
        <taxon>Elasmobranchii</taxon>
        <taxon>Galeomorphii</taxon>
        <taxon>Galeoidea</taxon>
        <taxon>Carcharhiniformes</taxon>
        <taxon>Scyliorhinidae</taxon>
        <taxon>Scyliorhinus</taxon>
    </lineage>
</organism>
<proteinExistence type="predicted"/>
<dbReference type="Proteomes" id="UP000288216">
    <property type="component" value="Unassembled WGS sequence"/>
</dbReference>
<dbReference type="STRING" id="75743.A0A401Q0I6"/>
<gene>
    <name evidence="1" type="ORF">scyTo_0018673</name>
</gene>
<evidence type="ECO:0000313" key="1">
    <source>
        <dbReference type="EMBL" id="GCB78929.1"/>
    </source>
</evidence>
<sequence length="79" mass="9049">MSAGRYKPSLSTVVKRARSEENDDEELFYDHDYDMPQQKGTKLCNKVKWITDEDEKFKKLGGKDCAVFTILTKTGGNEL</sequence>
<keyword evidence="2" id="KW-1185">Reference proteome</keyword>